<accession>A0A6M8I0A2</accession>
<keyword evidence="2" id="KW-1185">Reference proteome</keyword>
<evidence type="ECO:0000313" key="2">
    <source>
        <dbReference type="Proteomes" id="UP000500767"/>
    </source>
</evidence>
<keyword evidence="1" id="KW-0614">Plasmid</keyword>
<evidence type="ECO:0000313" key="1">
    <source>
        <dbReference type="EMBL" id="QKE93775.1"/>
    </source>
</evidence>
<name>A0A6M8I0A2_9PROT</name>
<keyword evidence="1" id="KW-0449">Lipoprotein</keyword>
<geneLocation type="plasmid" evidence="1 2">
    <name>unnamed4</name>
</geneLocation>
<dbReference type="InterPro" id="IPR047937">
    <property type="entry name" value="Eex_IncN-like"/>
</dbReference>
<sequence length="123" mass="13750">MILALPAWAQSVPPEAQRTVEFYVQHPSLRSRVNSACLNDPGHLRNAADCWNAHNADLQATARETHRMAGDTSNPDTQAYWDKRPNERKFKVNICKNMPIDHQIKAGCGPAQKSMLTAQQRGS</sequence>
<organism evidence="1 2">
    <name type="scientific">Lichenicola cladoniae</name>
    <dbReference type="NCBI Taxonomy" id="1484109"/>
    <lineage>
        <taxon>Bacteria</taxon>
        <taxon>Pseudomonadati</taxon>
        <taxon>Pseudomonadota</taxon>
        <taxon>Alphaproteobacteria</taxon>
        <taxon>Acetobacterales</taxon>
        <taxon>Acetobacteraceae</taxon>
        <taxon>Lichenicola</taxon>
    </lineage>
</organism>
<dbReference type="Proteomes" id="UP000500767">
    <property type="component" value="Plasmid unnamed4"/>
</dbReference>
<reference evidence="1 2" key="1">
    <citation type="journal article" date="2014" name="World J. Microbiol. Biotechnol.">
        <title>Biodiversity and physiological characteristics of Antarctic and Arctic lichens-associated bacteria.</title>
        <authorList>
            <person name="Lee Y.M."/>
            <person name="Kim E.H."/>
            <person name="Lee H.K."/>
            <person name="Hong S.G."/>
        </authorList>
    </citation>
    <scope>NUCLEOTIDE SEQUENCE [LARGE SCALE GENOMIC DNA]</scope>
    <source>
        <strain evidence="1 2">PAMC 26569</strain>
        <plasmid evidence="1">unnamed4</plasmid>
    </source>
</reference>
<dbReference type="KEGG" id="lck:HN018_27010"/>
<dbReference type="RefSeq" id="WP_171837156.1">
    <property type="nucleotide sequence ID" value="NZ_CP053711.1"/>
</dbReference>
<protein>
    <submittedName>
        <fullName evidence="1">EexN family lipoprotein</fullName>
    </submittedName>
</protein>
<gene>
    <name evidence="1" type="ORF">HN018_27010</name>
</gene>
<dbReference type="EMBL" id="CP053711">
    <property type="protein sequence ID" value="QKE93775.1"/>
    <property type="molecule type" value="Genomic_DNA"/>
</dbReference>
<proteinExistence type="predicted"/>
<dbReference type="AlphaFoldDB" id="A0A6M8I0A2"/>
<dbReference type="NCBIfam" id="NF033894">
    <property type="entry name" value="Eex_IncN"/>
    <property type="match status" value="1"/>
</dbReference>